<dbReference type="PROSITE" id="PS00630">
    <property type="entry name" value="IMP_2"/>
    <property type="match status" value="1"/>
</dbReference>
<dbReference type="EC" id="3.1.3.7" evidence="4"/>
<dbReference type="PANTHER" id="PTHR20854:SF4">
    <property type="entry name" value="INOSITOL-1-MONOPHOSPHATASE-RELATED"/>
    <property type="match status" value="1"/>
</dbReference>
<dbReference type="Pfam" id="PF00459">
    <property type="entry name" value="Inositol_P"/>
    <property type="match status" value="1"/>
</dbReference>
<dbReference type="InterPro" id="IPR020550">
    <property type="entry name" value="Inositol_monophosphatase_CS"/>
</dbReference>
<dbReference type="SUPFAM" id="SSF56655">
    <property type="entry name" value="Carbohydrate phosphatase"/>
    <property type="match status" value="1"/>
</dbReference>
<evidence type="ECO:0000256" key="3">
    <source>
        <dbReference type="ARBA" id="ARBA00022842"/>
    </source>
</evidence>
<dbReference type="RefSeq" id="WP_367723740.1">
    <property type="nucleotide sequence ID" value="NZ_JBFOCH010000016.1"/>
</dbReference>
<proteinExistence type="inferred from homology"/>
<protein>
    <submittedName>
        <fullName evidence="4">3'(2'),5'-bisphosphate nucleotidase CysQ</fullName>
        <ecNumber evidence="4">3.1.3.7</ecNumber>
    </submittedName>
</protein>
<evidence type="ECO:0000256" key="2">
    <source>
        <dbReference type="ARBA" id="ARBA00022723"/>
    </source>
</evidence>
<dbReference type="EMBL" id="JBFOCI010000003">
    <property type="protein sequence ID" value="MEW9806604.1"/>
    <property type="molecule type" value="Genomic_DNA"/>
</dbReference>
<gene>
    <name evidence="4" type="ORF">ABUE31_11475</name>
</gene>
<reference evidence="4 5" key="1">
    <citation type="submission" date="2024-06" db="EMBL/GenBank/DDBJ databases">
        <authorList>
            <person name="Tuo L."/>
        </authorList>
    </citation>
    <scope>NUCLEOTIDE SEQUENCE [LARGE SCALE GENOMIC DNA]</scope>
    <source>
        <strain evidence="4 5">ZMM04-5</strain>
    </source>
</reference>
<comment type="similarity">
    <text evidence="1">Belongs to the inositol monophosphatase superfamily.</text>
</comment>
<comment type="caution">
    <text evidence="4">The sequence shown here is derived from an EMBL/GenBank/DDBJ whole genome shotgun (WGS) entry which is preliminary data.</text>
</comment>
<dbReference type="Gene3D" id="3.40.190.80">
    <property type="match status" value="1"/>
</dbReference>
<organism evidence="4 5">
    <name type="scientific">Mesorhizobium marinum</name>
    <dbReference type="NCBI Taxonomy" id="3228790"/>
    <lineage>
        <taxon>Bacteria</taxon>
        <taxon>Pseudomonadati</taxon>
        <taxon>Pseudomonadota</taxon>
        <taxon>Alphaproteobacteria</taxon>
        <taxon>Hyphomicrobiales</taxon>
        <taxon>Phyllobacteriaceae</taxon>
        <taxon>Mesorhizobium</taxon>
    </lineage>
</organism>
<dbReference type="Proteomes" id="UP001556196">
    <property type="component" value="Unassembled WGS sequence"/>
</dbReference>
<keyword evidence="2" id="KW-0479">Metal-binding</keyword>
<keyword evidence="5" id="KW-1185">Reference proteome</keyword>
<sequence length="267" mass="28171">MPAVEPLEDADLAGELALLVEAAREAGRIAMRYFRRDPEVWLKGGTSPVSEADYAADSYLRETLLAARAGYGWLSEETADDAARLGMRRTFIVDPIDGTRGFLDGRSEWCVSAAVVEGGRSIAAVLECPARGETYSATLGGGAFKNGARLAVGETRASPLVGGPVTMVGALPKPMRASVRRSPYIPSLAYRIGLVADGTLDATFIKPNSRDWDLAAADLILHEAGGRILDVQGMAPTYGAWDTLHGAMVCGSGALLEAMAKTIRAGD</sequence>
<accession>A0ABV3QZV4</accession>
<evidence type="ECO:0000313" key="4">
    <source>
        <dbReference type="EMBL" id="MEW9806604.1"/>
    </source>
</evidence>
<dbReference type="InterPro" id="IPR000760">
    <property type="entry name" value="Inositol_monophosphatase-like"/>
</dbReference>
<evidence type="ECO:0000313" key="5">
    <source>
        <dbReference type="Proteomes" id="UP001556196"/>
    </source>
</evidence>
<keyword evidence="3" id="KW-0460">Magnesium</keyword>
<dbReference type="GO" id="GO:0008441">
    <property type="term" value="F:3'(2'),5'-bisphosphate nucleotidase activity"/>
    <property type="evidence" value="ECO:0007669"/>
    <property type="project" value="UniProtKB-EC"/>
</dbReference>
<name>A0ABV3QZV4_9HYPH</name>
<dbReference type="CDD" id="cd01638">
    <property type="entry name" value="CysQ"/>
    <property type="match status" value="1"/>
</dbReference>
<dbReference type="Gene3D" id="3.30.540.10">
    <property type="entry name" value="Fructose-1,6-Bisphosphatase, subunit A, domain 1"/>
    <property type="match status" value="1"/>
</dbReference>
<dbReference type="PANTHER" id="PTHR20854">
    <property type="entry name" value="INOSITOL MONOPHOSPHATASE"/>
    <property type="match status" value="1"/>
</dbReference>
<dbReference type="PRINTS" id="PR00377">
    <property type="entry name" value="IMPHPHTASES"/>
</dbReference>
<keyword evidence="4" id="KW-0378">Hydrolase</keyword>
<evidence type="ECO:0000256" key="1">
    <source>
        <dbReference type="ARBA" id="ARBA00009759"/>
    </source>
</evidence>